<dbReference type="InterPro" id="IPR007899">
    <property type="entry name" value="CHAD_dom"/>
</dbReference>
<dbReference type="Pfam" id="PF05235">
    <property type="entry name" value="CHAD"/>
    <property type="match status" value="1"/>
</dbReference>
<dbReference type="Gene3D" id="1.40.20.10">
    <property type="entry name" value="CHAD domain"/>
    <property type="match status" value="1"/>
</dbReference>
<dbReference type="InterPro" id="IPR038186">
    <property type="entry name" value="CHAD_dom_sf"/>
</dbReference>
<gene>
    <name evidence="3" type="ORF">CAE01nite_17820</name>
</gene>
<evidence type="ECO:0000313" key="4">
    <source>
        <dbReference type="Proteomes" id="UP000321181"/>
    </source>
</evidence>
<name>A0A512DCA8_9CELL</name>
<dbReference type="PROSITE" id="PS51708">
    <property type="entry name" value="CHAD"/>
    <property type="match status" value="1"/>
</dbReference>
<dbReference type="PANTHER" id="PTHR39339:SF1">
    <property type="entry name" value="CHAD DOMAIN-CONTAINING PROTEIN"/>
    <property type="match status" value="1"/>
</dbReference>
<dbReference type="Proteomes" id="UP000321181">
    <property type="component" value="Unassembled WGS sequence"/>
</dbReference>
<feature type="domain" description="CHAD" evidence="2">
    <location>
        <begin position="267"/>
        <end position="552"/>
    </location>
</feature>
<organism evidence="3 4">
    <name type="scientific">Cellulomonas aerilata</name>
    <dbReference type="NCBI Taxonomy" id="515326"/>
    <lineage>
        <taxon>Bacteria</taxon>
        <taxon>Bacillati</taxon>
        <taxon>Actinomycetota</taxon>
        <taxon>Actinomycetes</taxon>
        <taxon>Micrococcales</taxon>
        <taxon>Cellulomonadaceae</taxon>
        <taxon>Cellulomonas</taxon>
    </lineage>
</organism>
<dbReference type="Gene3D" id="2.40.320.10">
    <property type="entry name" value="Hypothetical Protein Pfu-838710-001"/>
    <property type="match status" value="1"/>
</dbReference>
<dbReference type="CDD" id="cd07374">
    <property type="entry name" value="CYTH-like_Pase"/>
    <property type="match status" value="1"/>
</dbReference>
<protein>
    <submittedName>
        <fullName evidence="3">CHAD domain-containing protein</fullName>
    </submittedName>
</protein>
<reference evidence="3 4" key="1">
    <citation type="submission" date="2019-07" db="EMBL/GenBank/DDBJ databases">
        <title>Whole genome shotgun sequence of Cellulomonas aerilata NBRC 106308.</title>
        <authorList>
            <person name="Hosoyama A."/>
            <person name="Uohara A."/>
            <person name="Ohji S."/>
            <person name="Ichikawa N."/>
        </authorList>
    </citation>
    <scope>NUCLEOTIDE SEQUENCE [LARGE SCALE GENOMIC DNA]</scope>
    <source>
        <strain evidence="3 4">NBRC 106308</strain>
    </source>
</reference>
<dbReference type="SMART" id="SM01118">
    <property type="entry name" value="CYTH"/>
    <property type="match status" value="1"/>
</dbReference>
<proteinExistence type="predicted"/>
<comment type="caution">
    <text evidence="3">The sequence shown here is derived from an EMBL/GenBank/DDBJ whole genome shotgun (WGS) entry which is preliminary data.</text>
</comment>
<accession>A0A512DCA8</accession>
<feature type="region of interest" description="Disordered" evidence="1">
    <location>
        <begin position="224"/>
        <end position="259"/>
    </location>
</feature>
<dbReference type="OrthoDB" id="9777271at2"/>
<dbReference type="EMBL" id="BJYY01000013">
    <property type="protein sequence ID" value="GEO34057.1"/>
    <property type="molecule type" value="Genomic_DNA"/>
</dbReference>
<dbReference type="SUPFAM" id="SSF55154">
    <property type="entry name" value="CYTH-like phosphatases"/>
    <property type="match status" value="1"/>
</dbReference>
<dbReference type="PANTHER" id="PTHR39339">
    <property type="entry name" value="SLR1444 PROTEIN"/>
    <property type="match status" value="1"/>
</dbReference>
<evidence type="ECO:0000313" key="3">
    <source>
        <dbReference type="EMBL" id="GEO34057.1"/>
    </source>
</evidence>
<evidence type="ECO:0000259" key="2">
    <source>
        <dbReference type="PROSITE" id="PS51708"/>
    </source>
</evidence>
<dbReference type="SMART" id="SM00880">
    <property type="entry name" value="CHAD"/>
    <property type="match status" value="1"/>
</dbReference>
<dbReference type="InterPro" id="IPR033469">
    <property type="entry name" value="CYTH-like_dom_sf"/>
</dbReference>
<dbReference type="Pfam" id="PF01928">
    <property type="entry name" value="CYTH"/>
    <property type="match status" value="1"/>
</dbReference>
<keyword evidence="4" id="KW-1185">Reference proteome</keyword>
<dbReference type="InterPro" id="IPR023577">
    <property type="entry name" value="CYTH_domain"/>
</dbReference>
<dbReference type="AlphaFoldDB" id="A0A512DCA8"/>
<dbReference type="RefSeq" id="WP_146903003.1">
    <property type="nucleotide sequence ID" value="NZ_BAAARM010000003.1"/>
</dbReference>
<sequence>MVTVHDEVETKYDADADFQVPGLVELFGPLRGRDGLPDADGTPWSEGEAAQHELRAVYYDTVDLRLAASGLTLRRREGGDDGGWHLKVPVPDGARSEVRLPLEDGADAVPQQLVTMTYARTAGRPLVPVARIETQRTVRRLVDPTGRVLVEVADDRVTARRLGDAAGAGGDAADAPDGAQTWREIEVELVDGPRELLAAVDPLLRERGLVPAASASKLMRTLGVDGGSTAAPDAPRPKASSTKAAKAKKAEQEAKDAERRAARALRRGPAADVVLDAVGTHVAQIRDQDLLVRLDAPGAVHAMRVATRRLRSTLTTFEPLFHSTVTRPLTRELRRLAAVLGTARDAEVMGERLEAAVAGEEPDRRLGATVADEVSDQSAQAYREAHEGVVRALESERYRTLLDTLEALLTNPPLQDRASGPAAEVLGALVAQTFADLRTAMTEAHSATEAHERTERLHDARKAAKRARYAAEAVTPVFGKDARAFGTAMESVQEALGEHLDSVNTVAHLRELAQHTSQPSTAFTYGRLHALEELTAERSRAAADAVWSAAGKKSLRRWLL</sequence>
<feature type="compositionally biased region" description="Basic and acidic residues" evidence="1">
    <location>
        <begin position="248"/>
        <end position="259"/>
    </location>
</feature>
<evidence type="ECO:0000256" key="1">
    <source>
        <dbReference type="SAM" id="MobiDB-lite"/>
    </source>
</evidence>